<evidence type="ECO:0000313" key="7">
    <source>
        <dbReference type="EnsemblPlants" id="OMERI07G17290.1"/>
    </source>
</evidence>
<evidence type="ECO:0000256" key="3">
    <source>
        <dbReference type="ARBA" id="ARBA00022574"/>
    </source>
</evidence>
<dbReference type="HOGENOM" id="CLU_044117_1_0_1"/>
<organism evidence="7">
    <name type="scientific">Oryza meridionalis</name>
    <dbReference type="NCBI Taxonomy" id="40149"/>
    <lineage>
        <taxon>Eukaryota</taxon>
        <taxon>Viridiplantae</taxon>
        <taxon>Streptophyta</taxon>
        <taxon>Embryophyta</taxon>
        <taxon>Tracheophyta</taxon>
        <taxon>Spermatophyta</taxon>
        <taxon>Magnoliopsida</taxon>
        <taxon>Liliopsida</taxon>
        <taxon>Poales</taxon>
        <taxon>Poaceae</taxon>
        <taxon>BOP clade</taxon>
        <taxon>Oryzoideae</taxon>
        <taxon>Oryzeae</taxon>
        <taxon>Oryzinae</taxon>
        <taxon>Oryza</taxon>
    </lineage>
</organism>
<dbReference type="Pfam" id="PF00400">
    <property type="entry name" value="WD40"/>
    <property type="match status" value="2"/>
</dbReference>
<dbReference type="eggNOG" id="KOG1446">
    <property type="taxonomic scope" value="Eukaryota"/>
</dbReference>
<evidence type="ECO:0000313" key="8">
    <source>
        <dbReference type="Proteomes" id="UP000008021"/>
    </source>
</evidence>
<dbReference type="Gramene" id="OMERI07G17290.1">
    <property type="protein sequence ID" value="OMERI07G17290.1"/>
    <property type="gene ID" value="OMERI07G17290"/>
</dbReference>
<dbReference type="InterPro" id="IPR019775">
    <property type="entry name" value="WD40_repeat_CS"/>
</dbReference>
<evidence type="ECO:0000256" key="6">
    <source>
        <dbReference type="PROSITE-ProRule" id="PRU00221"/>
    </source>
</evidence>
<evidence type="ECO:0000256" key="1">
    <source>
        <dbReference type="ARBA" id="ARBA00004123"/>
    </source>
</evidence>
<evidence type="ECO:0008006" key="9">
    <source>
        <dbReference type="Google" id="ProtNLM"/>
    </source>
</evidence>
<dbReference type="GO" id="GO:0016070">
    <property type="term" value="P:RNA metabolic process"/>
    <property type="evidence" value="ECO:0007669"/>
    <property type="project" value="UniProtKB-ARBA"/>
</dbReference>
<dbReference type="GO" id="GO:0005737">
    <property type="term" value="C:cytoplasm"/>
    <property type="evidence" value="ECO:0007669"/>
    <property type="project" value="EnsemblPlants"/>
</dbReference>
<dbReference type="FunFam" id="2.130.10.10:FF:001608">
    <property type="entry name" value="Transducin/WD40 repeat-like superfamily protein"/>
    <property type="match status" value="1"/>
</dbReference>
<proteinExistence type="inferred from homology"/>
<dbReference type="PANTHER" id="PTHR19861">
    <property type="entry name" value="WD40 REPEAT PROTEIN SWD2"/>
    <property type="match status" value="1"/>
</dbReference>
<reference evidence="7" key="1">
    <citation type="submission" date="2015-04" db="UniProtKB">
        <authorList>
            <consortium name="EnsemblPlants"/>
        </authorList>
    </citation>
    <scope>IDENTIFICATION</scope>
</reference>
<keyword evidence="3 6" id="KW-0853">WD repeat</keyword>
<dbReference type="Proteomes" id="UP000008021">
    <property type="component" value="Chromosome 7"/>
</dbReference>
<dbReference type="PROSITE" id="PS00678">
    <property type="entry name" value="WD_REPEATS_1"/>
    <property type="match status" value="1"/>
</dbReference>
<keyword evidence="4" id="KW-0677">Repeat</keyword>
<dbReference type="InterPro" id="IPR015943">
    <property type="entry name" value="WD40/YVTN_repeat-like_dom_sf"/>
</dbReference>
<dbReference type="GO" id="GO:0009827">
    <property type="term" value="P:plant-type cell wall modification"/>
    <property type="evidence" value="ECO:0007669"/>
    <property type="project" value="EnsemblPlants"/>
</dbReference>
<dbReference type="InterPro" id="IPR001680">
    <property type="entry name" value="WD40_rpt"/>
</dbReference>
<dbReference type="InterPro" id="IPR036322">
    <property type="entry name" value="WD40_repeat_dom_sf"/>
</dbReference>
<protein>
    <recommendedName>
        <fullName evidence="9">Anaphase-promoting complex subunit 4 WD40 domain-containing protein</fullName>
    </recommendedName>
</protein>
<dbReference type="InterPro" id="IPR037867">
    <property type="entry name" value="Swd2/WDR82"/>
</dbReference>
<name>A0A0E0EDU5_9ORYZ</name>
<evidence type="ECO:0000256" key="2">
    <source>
        <dbReference type="ARBA" id="ARBA00005616"/>
    </source>
</evidence>
<dbReference type="SUPFAM" id="SSF50978">
    <property type="entry name" value="WD40 repeat-like"/>
    <property type="match status" value="1"/>
</dbReference>
<dbReference type="GO" id="GO:0048188">
    <property type="term" value="C:Set1C/COMPASS complex"/>
    <property type="evidence" value="ECO:0007669"/>
    <property type="project" value="TreeGrafter"/>
</dbReference>
<comment type="similarity">
    <text evidence="2">Belongs to the WD repeat SWD2 family.</text>
</comment>
<reference evidence="7" key="2">
    <citation type="submission" date="2018-05" db="EMBL/GenBank/DDBJ databases">
        <title>OmerRS3 (Oryza meridionalis Reference Sequence Version 3).</title>
        <authorList>
            <person name="Zhang J."/>
            <person name="Kudrna D."/>
            <person name="Lee S."/>
            <person name="Talag J."/>
            <person name="Welchert J."/>
            <person name="Wing R.A."/>
        </authorList>
    </citation>
    <scope>NUCLEOTIDE SEQUENCE [LARGE SCALE GENOMIC DNA]</scope>
    <source>
        <strain evidence="7">cv. OR44</strain>
    </source>
</reference>
<accession>A0A0E0EDU5</accession>
<dbReference type="AlphaFoldDB" id="A0A0E0EDU5"/>
<comment type="subcellular location">
    <subcellularLocation>
        <location evidence="1">Nucleus</location>
    </subcellularLocation>
</comment>
<feature type="repeat" description="WD" evidence="6">
    <location>
        <begin position="20"/>
        <end position="62"/>
    </location>
</feature>
<keyword evidence="8" id="KW-1185">Reference proteome</keyword>
<dbReference type="GO" id="GO:0003682">
    <property type="term" value="F:chromatin binding"/>
    <property type="evidence" value="ECO:0007669"/>
    <property type="project" value="TreeGrafter"/>
</dbReference>
<sequence>MVSMEVTDEMFKCMEVGLAFRDYNGRISSMDFHSKATNYLVTACDDESIRLYDIQNAVCLKTINSKKYGVELVCFTENPTYVLHSSKNGWDDSLRLLSLGLLRVQGRPAVSYDDQGLVFAIAYGGYIRMFDARNFEKGPFDIFSVGNDDSEANVIKFSSDGRRLLLTTKAGRVHVLDSFHGNNIATYNVKPVVSNSTLEASFSPDGNHIISGSGDGSVYAWNVRSGKVARWGSTDSEPPLIRWAPGSLMFLTASSELSCWVPDLSKLGSFTVSK</sequence>
<dbReference type="EnsemblPlants" id="OMERI07G17290.1">
    <property type="protein sequence ID" value="OMERI07G17290.1"/>
    <property type="gene ID" value="OMERI07G17290"/>
</dbReference>
<dbReference type="Gene3D" id="2.130.10.10">
    <property type="entry name" value="YVTN repeat-like/Quinoprotein amine dehydrogenase"/>
    <property type="match status" value="2"/>
</dbReference>
<evidence type="ECO:0000256" key="4">
    <source>
        <dbReference type="ARBA" id="ARBA00022737"/>
    </source>
</evidence>
<evidence type="ECO:0000256" key="5">
    <source>
        <dbReference type="ARBA" id="ARBA00023242"/>
    </source>
</evidence>
<dbReference type="PANTHER" id="PTHR19861:SF0">
    <property type="entry name" value="WD REPEAT-CONTAINING PROTEIN 82"/>
    <property type="match status" value="1"/>
</dbReference>
<dbReference type="STRING" id="40149.A0A0E0EDU5"/>
<dbReference type="PROSITE" id="PS50082">
    <property type="entry name" value="WD_REPEATS_2"/>
    <property type="match status" value="2"/>
</dbReference>
<dbReference type="SMART" id="SM00320">
    <property type="entry name" value="WD40"/>
    <property type="match status" value="3"/>
</dbReference>
<keyword evidence="5" id="KW-0539">Nucleus</keyword>
<feature type="repeat" description="WD" evidence="6">
    <location>
        <begin position="201"/>
        <end position="231"/>
    </location>
</feature>